<dbReference type="Gene3D" id="2.60.40.10">
    <property type="entry name" value="Immunoglobulins"/>
    <property type="match status" value="1"/>
</dbReference>
<dbReference type="InterPro" id="IPR013783">
    <property type="entry name" value="Ig-like_fold"/>
</dbReference>
<keyword evidence="5 7" id="KW-1015">Disulfide bond</keyword>
<feature type="domain" description="EGF-like" evidence="8">
    <location>
        <begin position="574"/>
        <end position="609"/>
    </location>
</feature>
<feature type="domain" description="EGF-like" evidence="8">
    <location>
        <begin position="534"/>
        <end position="572"/>
    </location>
</feature>
<dbReference type="AlphaFoldDB" id="A0A8J9VH30"/>
<evidence type="ECO:0000256" key="3">
    <source>
        <dbReference type="ARBA" id="ARBA00022737"/>
    </source>
</evidence>
<name>A0A8J9VH30_BRALA</name>
<dbReference type="FunFam" id="2.10.25.10:FF:000001">
    <property type="entry name" value="Tenascin C"/>
    <property type="match status" value="1"/>
</dbReference>
<dbReference type="InterPro" id="IPR049883">
    <property type="entry name" value="NOTCH1_EGF-like"/>
</dbReference>
<dbReference type="OrthoDB" id="2015116at2759"/>
<keyword evidence="10" id="KW-1185">Reference proteome</keyword>
<dbReference type="PROSITE" id="PS00010">
    <property type="entry name" value="ASX_HYDROXYL"/>
    <property type="match status" value="3"/>
</dbReference>
<dbReference type="InterPro" id="IPR057774">
    <property type="entry name" value="D8C_UMOD/GP2/OIT3-like"/>
</dbReference>
<evidence type="ECO:0000313" key="9">
    <source>
        <dbReference type="EMBL" id="CAH1239248.1"/>
    </source>
</evidence>
<keyword evidence="2" id="KW-0732">Signal</keyword>
<dbReference type="FunFam" id="2.10.25.10:FF:000499">
    <property type="entry name" value="Predicted protein"/>
    <property type="match status" value="1"/>
</dbReference>
<dbReference type="SUPFAM" id="SSF57196">
    <property type="entry name" value="EGF/Laminin"/>
    <property type="match status" value="2"/>
</dbReference>
<dbReference type="Pfam" id="PF14670">
    <property type="entry name" value="FXa_inhibition"/>
    <property type="match status" value="1"/>
</dbReference>
<dbReference type="PROSITE" id="PS01186">
    <property type="entry name" value="EGF_2"/>
    <property type="match status" value="3"/>
</dbReference>
<dbReference type="InterPro" id="IPR001881">
    <property type="entry name" value="EGF-like_Ca-bd_dom"/>
</dbReference>
<comment type="caution">
    <text evidence="7">Lacks conserved residue(s) required for the propagation of feature annotation.</text>
</comment>
<dbReference type="SMART" id="SM00179">
    <property type="entry name" value="EGF_CA"/>
    <property type="match status" value="4"/>
</dbReference>
<keyword evidence="1 7" id="KW-0245">EGF-like domain</keyword>
<keyword evidence="6" id="KW-0325">Glycoprotein</keyword>
<evidence type="ECO:0000256" key="1">
    <source>
        <dbReference type="ARBA" id="ARBA00022536"/>
    </source>
</evidence>
<evidence type="ECO:0000256" key="7">
    <source>
        <dbReference type="PROSITE-ProRule" id="PRU00076"/>
    </source>
</evidence>
<dbReference type="FunFam" id="2.10.25.10:FF:000010">
    <property type="entry name" value="Pro-epidermal growth factor"/>
    <property type="match status" value="1"/>
</dbReference>
<dbReference type="PROSITE" id="PS50026">
    <property type="entry name" value="EGF_3"/>
    <property type="match status" value="3"/>
</dbReference>
<feature type="disulfide bond" evidence="7">
    <location>
        <begin position="599"/>
        <end position="608"/>
    </location>
</feature>
<dbReference type="InterPro" id="IPR018097">
    <property type="entry name" value="EGF_Ca-bd_CS"/>
</dbReference>
<dbReference type="PROSITE" id="PS01187">
    <property type="entry name" value="EGF_CA"/>
    <property type="match status" value="1"/>
</dbReference>
<dbReference type="GO" id="GO:0005509">
    <property type="term" value="F:calcium ion binding"/>
    <property type="evidence" value="ECO:0007669"/>
    <property type="project" value="InterPro"/>
</dbReference>
<dbReference type="FunFam" id="2.10.25.10:FF:000240">
    <property type="entry name" value="Vitamin K-dependent protein S"/>
    <property type="match status" value="1"/>
</dbReference>
<evidence type="ECO:0000256" key="5">
    <source>
        <dbReference type="ARBA" id="ARBA00023157"/>
    </source>
</evidence>
<dbReference type="InterPro" id="IPR009030">
    <property type="entry name" value="Growth_fac_rcpt_cys_sf"/>
</dbReference>
<gene>
    <name evidence="9" type="primary">HMCN1</name>
    <name evidence="9" type="ORF">BLAG_LOCUS3599</name>
</gene>
<dbReference type="InterPro" id="IPR000742">
    <property type="entry name" value="EGF"/>
</dbReference>
<feature type="disulfide bond" evidence="7">
    <location>
        <begin position="578"/>
        <end position="588"/>
    </location>
</feature>
<dbReference type="Pfam" id="PF23106">
    <property type="entry name" value="EGF_Teneurin"/>
    <property type="match status" value="1"/>
</dbReference>
<dbReference type="Pfam" id="PF23283">
    <property type="entry name" value="D8C_UMOD"/>
    <property type="match status" value="1"/>
</dbReference>
<reference evidence="9" key="1">
    <citation type="submission" date="2022-01" db="EMBL/GenBank/DDBJ databases">
        <authorList>
            <person name="Braso-Vives M."/>
        </authorList>
    </citation>
    <scope>NUCLEOTIDE SEQUENCE</scope>
</reference>
<evidence type="ECO:0000256" key="6">
    <source>
        <dbReference type="ARBA" id="ARBA00023180"/>
    </source>
</evidence>
<keyword evidence="3" id="KW-0677">Repeat</keyword>
<sequence length="737" mass="80197">MLLICFAVTNPVSADPCSNDTYVEINDPHRSILYEPGAGDVLLCDNTLSPGWYRFTAHVGGMMPESCVDQYHCGTQIPIWMSGTHPTNDQIKDVDACMNYGVPNNCCPFTLPIRVKKCTEEGEIFYVYHLQPSTGCSMAYCAGELPVITENPVLHPPEISLDEMKVTFTCEVKYDSITNGDDGARFHVKFLFDHAEYTEVNDYTEAHPPLTPQSNTMKLDAKYLAILNIFSLSPMCTTDTLPKMSGYYTILELGQYYFYRHKDITSEVQVRTWWCGRHVTPGQTTPPPGTPTCHCAAALREGNDIVIVDLCHVGWGNHLSAYPRIIEKTTTGRPLSAAVVLKKDTAGRKFTITEDMAIAIAHVEIMKASCTDIAYQNVSLYEIDDDGVAVPPLAVQQNLCPGDCSQNGQCINGTCVCDEGYTSVDCSLEEGSPPQLLLIPNNGLCDILNSPPTFTSGTTITNVSGENLTLTIDATDPEGRPVTVLITSETPHDVTVDEDGDLRWDGEQHPGSFVMTMMASDECGASTTANFTFTTMTCPCQNNGVCVPDPNMPRGQGHYICECPGYTGQLCEHEIDECQSNPCHNGTCSDLVSGFRCECDDLHVGTFCDVDVDDKCGLQPCFPGVDCTNIADGFECGDCPEGFTGNGTMCNDIDECAYGLSECSHTCTNTNGSYTCGCPSGYSLGADNKRCNDIDECLVTNHGCEHGCENTPGSYTCGCPDGYLLNEDKRTCRGVVF</sequence>
<dbReference type="InterPro" id="IPR000152">
    <property type="entry name" value="EGF-type_Asp/Asn_hydroxyl_site"/>
</dbReference>
<dbReference type="SMART" id="SM00181">
    <property type="entry name" value="EGF"/>
    <property type="match status" value="6"/>
</dbReference>
<feature type="domain" description="EGF-like" evidence="8">
    <location>
        <begin position="652"/>
        <end position="692"/>
    </location>
</feature>
<evidence type="ECO:0000256" key="2">
    <source>
        <dbReference type="ARBA" id="ARBA00022729"/>
    </source>
</evidence>
<accession>A0A8J9VH30</accession>
<dbReference type="EMBL" id="OV696695">
    <property type="protein sequence ID" value="CAH1239248.1"/>
    <property type="molecule type" value="Genomic_DNA"/>
</dbReference>
<organism evidence="9 10">
    <name type="scientific">Branchiostoma lanceolatum</name>
    <name type="common">Common lancelet</name>
    <name type="synonym">Amphioxus lanceolatum</name>
    <dbReference type="NCBI Taxonomy" id="7740"/>
    <lineage>
        <taxon>Eukaryota</taxon>
        <taxon>Metazoa</taxon>
        <taxon>Chordata</taxon>
        <taxon>Cephalochordata</taxon>
        <taxon>Leptocardii</taxon>
        <taxon>Amphioxiformes</taxon>
        <taxon>Branchiostomatidae</taxon>
        <taxon>Branchiostoma</taxon>
    </lineage>
</organism>
<dbReference type="FunFam" id="2.10.25.10:FF:000027">
    <property type="entry name" value="Thrombospondin 3"/>
    <property type="match status" value="1"/>
</dbReference>
<evidence type="ECO:0000313" key="10">
    <source>
        <dbReference type="Proteomes" id="UP000838412"/>
    </source>
</evidence>
<proteinExistence type="predicted"/>
<dbReference type="PROSITE" id="PS00022">
    <property type="entry name" value="EGF_1"/>
    <property type="match status" value="1"/>
</dbReference>
<dbReference type="Pfam" id="PF07645">
    <property type="entry name" value="EGF_CA"/>
    <property type="match status" value="1"/>
</dbReference>
<evidence type="ECO:0000256" key="4">
    <source>
        <dbReference type="ARBA" id="ARBA00022837"/>
    </source>
</evidence>
<evidence type="ECO:0000259" key="8">
    <source>
        <dbReference type="PROSITE" id="PS50026"/>
    </source>
</evidence>
<keyword evidence="4" id="KW-0106">Calcium</keyword>
<protein>
    <submittedName>
        <fullName evidence="9">HMCN1 protein</fullName>
    </submittedName>
</protein>
<dbReference type="PANTHER" id="PTHR24039">
    <property type="entry name" value="FIBRILLIN-RELATED"/>
    <property type="match status" value="1"/>
</dbReference>
<dbReference type="SUPFAM" id="SSF57184">
    <property type="entry name" value="Growth factor receptor domain"/>
    <property type="match status" value="1"/>
</dbReference>
<dbReference type="Gene3D" id="2.10.25.10">
    <property type="entry name" value="Laminin"/>
    <property type="match status" value="6"/>
</dbReference>
<dbReference type="CDD" id="cd00054">
    <property type="entry name" value="EGF_CA"/>
    <property type="match status" value="2"/>
</dbReference>
<dbReference type="PANTHER" id="PTHR24039:SF58">
    <property type="entry name" value="EGF-LIKE DOMAIN-CONTAINING PROTEIN"/>
    <property type="match status" value="1"/>
</dbReference>
<dbReference type="Proteomes" id="UP000838412">
    <property type="component" value="Chromosome 10"/>
</dbReference>